<keyword evidence="6" id="KW-0238">DNA-binding</keyword>
<dbReference type="GO" id="GO:0000156">
    <property type="term" value="F:phosphorelay response regulator activity"/>
    <property type="evidence" value="ECO:0007669"/>
    <property type="project" value="InterPro"/>
</dbReference>
<feature type="domain" description="HTH LytTR-type" evidence="5">
    <location>
        <begin position="168"/>
        <end position="265"/>
    </location>
</feature>
<reference evidence="6 9" key="1">
    <citation type="journal article" date="2018" name="Int. J. Syst. Evol. Microbiol.">
        <title>Draft Genome Sequence of Faecalimonas umbilicata JCM 30896T, an Acetate-Producing Bacterium Isolated from Human Feces.</title>
        <authorList>
            <person name="Sakamoto M."/>
            <person name="Ikeyama N."/>
            <person name="Yuki M."/>
            <person name="Ohkuma M."/>
        </authorList>
    </citation>
    <scope>NUCLEOTIDE SEQUENCE [LARGE SCALE GENOMIC DNA]</scope>
    <source>
        <strain evidence="6 9">EGH7</strain>
    </source>
</reference>
<comment type="function">
    <text evidence="2">May play the central regulatory role in sporulation. It may be an element of the effector pathway responsible for the activation of sporulation genes in response to nutritional stress. Spo0A may act in concert with spo0H (a sigma factor) to control the expression of some genes that are critical to the sporulation process.</text>
</comment>
<evidence type="ECO:0000313" key="9">
    <source>
        <dbReference type="Proteomes" id="UP000702954"/>
    </source>
</evidence>
<keyword evidence="9" id="KW-1185">Reference proteome</keyword>
<dbReference type="PROSITE" id="PS50110">
    <property type="entry name" value="RESPONSE_REGULATORY"/>
    <property type="match status" value="1"/>
</dbReference>
<feature type="domain" description="Response regulatory" evidence="4">
    <location>
        <begin position="27"/>
        <end position="148"/>
    </location>
</feature>
<dbReference type="Proteomes" id="UP000702954">
    <property type="component" value="Unassembled WGS sequence"/>
</dbReference>
<dbReference type="InterPro" id="IPR011006">
    <property type="entry name" value="CheY-like_superfamily"/>
</dbReference>
<dbReference type="SUPFAM" id="SSF52172">
    <property type="entry name" value="CheY-like"/>
    <property type="match status" value="1"/>
</dbReference>
<keyword evidence="3" id="KW-0597">Phosphoprotein</keyword>
<dbReference type="CDD" id="cd00156">
    <property type="entry name" value="REC"/>
    <property type="match status" value="1"/>
</dbReference>
<evidence type="ECO:0000313" key="7">
    <source>
        <dbReference type="EMBL" id="TCS68186.1"/>
    </source>
</evidence>
<evidence type="ECO:0000259" key="4">
    <source>
        <dbReference type="PROSITE" id="PS50110"/>
    </source>
</evidence>
<dbReference type="Gene3D" id="3.40.50.2300">
    <property type="match status" value="1"/>
</dbReference>
<evidence type="ECO:0000259" key="5">
    <source>
        <dbReference type="PROSITE" id="PS50930"/>
    </source>
</evidence>
<comment type="caution">
    <text evidence="7">The sequence shown here is derived from an EMBL/GenBank/DDBJ whole genome shotgun (WGS) entry which is preliminary data.</text>
</comment>
<dbReference type="SMART" id="SM00448">
    <property type="entry name" value="REC"/>
    <property type="match status" value="1"/>
</dbReference>
<dbReference type="EMBL" id="SLZV01000010">
    <property type="protein sequence ID" value="TCS68186.1"/>
    <property type="molecule type" value="Genomic_DNA"/>
</dbReference>
<dbReference type="EMBL" id="BHEO01000002">
    <property type="protein sequence ID" value="GBU03906.1"/>
    <property type="molecule type" value="Genomic_DNA"/>
</dbReference>
<dbReference type="InterPro" id="IPR001789">
    <property type="entry name" value="Sig_transdc_resp-reg_receiver"/>
</dbReference>
<dbReference type="PANTHER" id="PTHR37299">
    <property type="entry name" value="TRANSCRIPTIONAL REGULATOR-RELATED"/>
    <property type="match status" value="1"/>
</dbReference>
<dbReference type="Gene3D" id="2.40.50.1020">
    <property type="entry name" value="LytTr DNA-binding domain"/>
    <property type="match status" value="1"/>
</dbReference>
<dbReference type="RefSeq" id="WP_242990057.1">
    <property type="nucleotide sequence ID" value="NZ_BHEO01000002.1"/>
</dbReference>
<dbReference type="SMART" id="SM00850">
    <property type="entry name" value="LytTR"/>
    <property type="match status" value="1"/>
</dbReference>
<organism evidence="7 8">
    <name type="scientific">Faecalimonas umbilicata</name>
    <dbReference type="NCBI Taxonomy" id="1912855"/>
    <lineage>
        <taxon>Bacteria</taxon>
        <taxon>Bacillati</taxon>
        <taxon>Bacillota</taxon>
        <taxon>Clostridia</taxon>
        <taxon>Lachnospirales</taxon>
        <taxon>Lachnospiraceae</taxon>
        <taxon>Faecalimonas</taxon>
    </lineage>
</organism>
<protein>
    <recommendedName>
        <fullName evidence="1">Stage 0 sporulation protein A homolog</fullName>
    </recommendedName>
</protein>
<accession>A0A4R3JS31</accession>
<evidence type="ECO:0000313" key="6">
    <source>
        <dbReference type="EMBL" id="GBU03906.1"/>
    </source>
</evidence>
<dbReference type="PANTHER" id="PTHR37299:SF1">
    <property type="entry name" value="STAGE 0 SPORULATION PROTEIN A HOMOLOG"/>
    <property type="match status" value="1"/>
</dbReference>
<feature type="modified residue" description="4-aspartylphosphate" evidence="3">
    <location>
        <position position="85"/>
    </location>
</feature>
<name>A0A4R3JS31_9FIRM</name>
<dbReference type="GO" id="GO:0003677">
    <property type="term" value="F:DNA binding"/>
    <property type="evidence" value="ECO:0007669"/>
    <property type="project" value="UniProtKB-KW"/>
</dbReference>
<reference evidence="7 8" key="2">
    <citation type="submission" date="2019-03" db="EMBL/GenBank/DDBJ databases">
        <title>Genomic Encyclopedia of Type Strains, Phase IV (KMG-IV): sequencing the most valuable type-strain genomes for metagenomic binning, comparative biology and taxonomic classification.</title>
        <authorList>
            <person name="Goeker M."/>
        </authorList>
    </citation>
    <scope>NUCLEOTIDE SEQUENCE [LARGE SCALE GENOMIC DNA]</scope>
    <source>
        <strain evidence="7 8">DSM 103426</strain>
    </source>
</reference>
<proteinExistence type="predicted"/>
<gene>
    <name evidence="7" type="ORF">EDD74_11011</name>
    <name evidence="6" type="ORF">FAEUMB_04470</name>
</gene>
<dbReference type="Pfam" id="PF00072">
    <property type="entry name" value="Response_reg"/>
    <property type="match status" value="1"/>
</dbReference>
<evidence type="ECO:0000256" key="1">
    <source>
        <dbReference type="ARBA" id="ARBA00018672"/>
    </source>
</evidence>
<dbReference type="PROSITE" id="PS50930">
    <property type="entry name" value="HTH_LYTTR"/>
    <property type="match status" value="1"/>
</dbReference>
<dbReference type="AlphaFoldDB" id="A0A4R3JS31"/>
<sequence>MARGVCKILTGKAEHQTERIRGEKTVRIAYCEDERAQAVLTEDMIKSWAKERGQKCIVDVFSSAEQFLFELDGEELVPYDLLLLDISMIGMDGFTLAKQIRKTDMNIRIVFLTSDPSHVFDGYEIEAWRYMMKPVREQKLYEMLDILVTELADREEPYVLLEVAGENIKVEQGQILYVAVDGHYTTVYCKDRQLTVKESFGEVLNHLNRDTKDGGIPPFVKCHRSTAVNLSKVSRIGRQSCILAGEIEVPVSRGMYQQLNQAFIQENL</sequence>
<evidence type="ECO:0000313" key="8">
    <source>
        <dbReference type="Proteomes" id="UP000294613"/>
    </source>
</evidence>
<dbReference type="Pfam" id="PF04397">
    <property type="entry name" value="LytTR"/>
    <property type="match status" value="1"/>
</dbReference>
<dbReference type="InterPro" id="IPR046947">
    <property type="entry name" value="LytR-like"/>
</dbReference>
<evidence type="ECO:0000256" key="2">
    <source>
        <dbReference type="ARBA" id="ARBA00024867"/>
    </source>
</evidence>
<dbReference type="Proteomes" id="UP000294613">
    <property type="component" value="Unassembled WGS sequence"/>
</dbReference>
<dbReference type="InterPro" id="IPR007492">
    <property type="entry name" value="LytTR_DNA-bd_dom"/>
</dbReference>
<evidence type="ECO:0000256" key="3">
    <source>
        <dbReference type="PROSITE-ProRule" id="PRU00169"/>
    </source>
</evidence>